<dbReference type="EC" id="2.7.11.1" evidence="1"/>
<dbReference type="InterPro" id="IPR050660">
    <property type="entry name" value="NEK_Ser/Thr_kinase"/>
</dbReference>
<protein>
    <recommendedName>
        <fullName evidence="1">non-specific serine/threonine protein kinase</fullName>
        <ecNumber evidence="1">2.7.11.1</ecNumber>
    </recommendedName>
</protein>
<sequence>MNIISDKYEIISELGHGTHTKVYLAKHKKLNVLRAVKYIKKSEANSIRYLQEANLIKNLKHSGIPIIYDIDEDENSICIIEEYISGKSMTSFMLEKQQLSLKAICQFGIQICDILDYLHSNGKESEKNECILHLDLKPDNIMINDDNIIKIIDYDNASYQNQELKQCIGSKGFAAPEQYHRLNVGKTADIYGLGILLLYMSTSGYIQSCVETLRHKNLKKIIKKCTKHNSIQRYNEVCKVKLDLQKILNELSKECSKESLEINIVGIKHGIGTTHISICLTNYLNKIGIKTVCMDCTNTNNMLGLVEKGNITSFGTYKLYGAYLLPNYNQCINVELEKEYKIIVKDLGVTSEIDSNSLPEGNNKALILVGVGKYYEQNELQNALDKYENCVCILNHISGKQFYSYIQNNSPKQKMYRMPCKYDWYSNDEITDEVFKELFNDLFPNWYGIKSKKNTILRRCISEILKKKKS</sequence>
<reference evidence="7 8" key="1">
    <citation type="submission" date="2016-10" db="EMBL/GenBank/DDBJ databases">
        <authorList>
            <person name="de Groot N.N."/>
        </authorList>
    </citation>
    <scope>NUCLEOTIDE SEQUENCE [LARGE SCALE GENOMIC DNA]</scope>
    <source>
        <strain evidence="7 8">DSM 9179</strain>
    </source>
</reference>
<dbReference type="PANTHER" id="PTHR43671">
    <property type="entry name" value="SERINE/THREONINE-PROTEIN KINASE NEK"/>
    <property type="match status" value="1"/>
</dbReference>
<dbReference type="GO" id="GO:0004674">
    <property type="term" value="F:protein serine/threonine kinase activity"/>
    <property type="evidence" value="ECO:0007669"/>
    <property type="project" value="UniProtKB-KW"/>
</dbReference>
<dbReference type="STRING" id="99656.SAMN05421659_10154"/>
<keyword evidence="4 7" id="KW-0418">Kinase</keyword>
<evidence type="ECO:0000256" key="4">
    <source>
        <dbReference type="ARBA" id="ARBA00022777"/>
    </source>
</evidence>
<evidence type="ECO:0000256" key="3">
    <source>
        <dbReference type="ARBA" id="ARBA00022741"/>
    </source>
</evidence>
<dbReference type="CDD" id="cd14014">
    <property type="entry name" value="STKc_PknB_like"/>
    <property type="match status" value="1"/>
</dbReference>
<dbReference type="InterPro" id="IPR011009">
    <property type="entry name" value="Kinase-like_dom_sf"/>
</dbReference>
<keyword evidence="2" id="KW-0808">Transferase</keyword>
<dbReference type="Proteomes" id="UP000199701">
    <property type="component" value="Unassembled WGS sequence"/>
</dbReference>
<dbReference type="GO" id="GO:0005524">
    <property type="term" value="F:ATP binding"/>
    <property type="evidence" value="ECO:0007669"/>
    <property type="project" value="UniProtKB-KW"/>
</dbReference>
<dbReference type="Pfam" id="PF00069">
    <property type="entry name" value="Pkinase"/>
    <property type="match status" value="1"/>
</dbReference>
<keyword evidence="3" id="KW-0547">Nucleotide-binding</keyword>
<evidence type="ECO:0000259" key="6">
    <source>
        <dbReference type="PROSITE" id="PS50011"/>
    </source>
</evidence>
<dbReference type="PANTHER" id="PTHR43671:SF13">
    <property type="entry name" value="SERINE_THREONINE-PROTEIN KINASE NEK2"/>
    <property type="match status" value="1"/>
</dbReference>
<dbReference type="Gene3D" id="1.10.510.10">
    <property type="entry name" value="Transferase(Phosphotransferase) domain 1"/>
    <property type="match status" value="1"/>
</dbReference>
<dbReference type="SUPFAM" id="SSF56112">
    <property type="entry name" value="Protein kinase-like (PK-like)"/>
    <property type="match status" value="1"/>
</dbReference>
<gene>
    <name evidence="7" type="ORF">SAMN05421659_10154</name>
</gene>
<accession>A0A1I0M195</accession>
<dbReference type="SMART" id="SM00220">
    <property type="entry name" value="S_TKc"/>
    <property type="match status" value="1"/>
</dbReference>
<proteinExistence type="predicted"/>
<keyword evidence="7" id="KW-0723">Serine/threonine-protein kinase</keyword>
<evidence type="ECO:0000313" key="7">
    <source>
        <dbReference type="EMBL" id="SEV81927.1"/>
    </source>
</evidence>
<feature type="domain" description="Protein kinase" evidence="6">
    <location>
        <begin position="8"/>
        <end position="278"/>
    </location>
</feature>
<evidence type="ECO:0000256" key="5">
    <source>
        <dbReference type="ARBA" id="ARBA00022840"/>
    </source>
</evidence>
<keyword evidence="5" id="KW-0067">ATP-binding</keyword>
<name>A0A1I0M195_9FIRM</name>
<dbReference type="InterPro" id="IPR008271">
    <property type="entry name" value="Ser/Thr_kinase_AS"/>
</dbReference>
<dbReference type="InterPro" id="IPR000719">
    <property type="entry name" value="Prot_kinase_dom"/>
</dbReference>
<dbReference type="EMBL" id="FOJI01000001">
    <property type="protein sequence ID" value="SEV81927.1"/>
    <property type="molecule type" value="Genomic_DNA"/>
</dbReference>
<dbReference type="AlphaFoldDB" id="A0A1I0M195"/>
<dbReference type="PROSITE" id="PS50011">
    <property type="entry name" value="PROTEIN_KINASE_DOM"/>
    <property type="match status" value="1"/>
</dbReference>
<evidence type="ECO:0000256" key="1">
    <source>
        <dbReference type="ARBA" id="ARBA00012513"/>
    </source>
</evidence>
<keyword evidence="8" id="KW-1185">Reference proteome</keyword>
<dbReference type="RefSeq" id="WP_170841237.1">
    <property type="nucleotide sequence ID" value="NZ_FOJI01000001.1"/>
</dbReference>
<organism evidence="7 8">
    <name type="scientific">[Clostridium] fimetarium</name>
    <dbReference type="NCBI Taxonomy" id="99656"/>
    <lineage>
        <taxon>Bacteria</taxon>
        <taxon>Bacillati</taxon>
        <taxon>Bacillota</taxon>
        <taxon>Clostridia</taxon>
        <taxon>Lachnospirales</taxon>
        <taxon>Lachnospiraceae</taxon>
    </lineage>
</organism>
<dbReference type="PROSITE" id="PS00108">
    <property type="entry name" value="PROTEIN_KINASE_ST"/>
    <property type="match status" value="1"/>
</dbReference>
<evidence type="ECO:0000256" key="2">
    <source>
        <dbReference type="ARBA" id="ARBA00022679"/>
    </source>
</evidence>
<evidence type="ECO:0000313" key="8">
    <source>
        <dbReference type="Proteomes" id="UP000199701"/>
    </source>
</evidence>